<dbReference type="GeneID" id="101864458"/>
<protein>
    <submittedName>
        <fullName evidence="3">Uncharacterized protein LOC101864458</fullName>
    </submittedName>
</protein>
<proteinExistence type="predicted"/>
<reference evidence="3" key="1">
    <citation type="submission" date="2025-08" db="UniProtKB">
        <authorList>
            <consortium name="RefSeq"/>
        </authorList>
    </citation>
    <scope>IDENTIFICATION</scope>
</reference>
<feature type="compositionally biased region" description="Polar residues" evidence="1">
    <location>
        <begin position="1"/>
        <end position="10"/>
    </location>
</feature>
<feature type="region of interest" description="Disordered" evidence="1">
    <location>
        <begin position="1"/>
        <end position="32"/>
    </location>
</feature>
<evidence type="ECO:0000256" key="1">
    <source>
        <dbReference type="SAM" id="MobiDB-lite"/>
    </source>
</evidence>
<feature type="compositionally biased region" description="Low complexity" evidence="1">
    <location>
        <begin position="194"/>
        <end position="207"/>
    </location>
</feature>
<dbReference type="PANTHER" id="PTHR16238">
    <property type="entry name" value="GEM-ASSOCIATED PROTEIN 8"/>
    <property type="match status" value="1"/>
</dbReference>
<organism evidence="2 3">
    <name type="scientific">Aplysia californica</name>
    <name type="common">California sea hare</name>
    <dbReference type="NCBI Taxonomy" id="6500"/>
    <lineage>
        <taxon>Eukaryota</taxon>
        <taxon>Metazoa</taxon>
        <taxon>Spiralia</taxon>
        <taxon>Lophotrochozoa</taxon>
        <taxon>Mollusca</taxon>
        <taxon>Gastropoda</taxon>
        <taxon>Heterobranchia</taxon>
        <taxon>Euthyneura</taxon>
        <taxon>Tectipleura</taxon>
        <taxon>Aplysiida</taxon>
        <taxon>Aplysioidea</taxon>
        <taxon>Aplysiidae</taxon>
        <taxon>Aplysia</taxon>
    </lineage>
</organism>
<feature type="compositionally biased region" description="Polar residues" evidence="1">
    <location>
        <begin position="318"/>
        <end position="327"/>
    </location>
</feature>
<name>A0ABM1VSQ3_APLCA</name>
<gene>
    <name evidence="3" type="primary">LOC101864458</name>
</gene>
<feature type="region of interest" description="Disordered" evidence="1">
    <location>
        <begin position="173"/>
        <end position="219"/>
    </location>
</feature>
<feature type="compositionally biased region" description="Acidic residues" evidence="1">
    <location>
        <begin position="14"/>
        <end position="26"/>
    </location>
</feature>
<dbReference type="InterPro" id="IPR034754">
    <property type="entry name" value="GEMIN8"/>
</dbReference>
<dbReference type="Pfam" id="PF15348">
    <property type="entry name" value="GEMIN8"/>
    <property type="match status" value="1"/>
</dbReference>
<feature type="compositionally biased region" description="Basic residues" evidence="1">
    <location>
        <begin position="281"/>
        <end position="295"/>
    </location>
</feature>
<accession>A0ABM1VSQ3</accession>
<dbReference type="Proteomes" id="UP000694888">
    <property type="component" value="Unplaced"/>
</dbReference>
<dbReference type="RefSeq" id="XP_035825445.1">
    <property type="nucleotide sequence ID" value="XM_035969552.1"/>
</dbReference>
<evidence type="ECO:0000313" key="2">
    <source>
        <dbReference type="Proteomes" id="UP000694888"/>
    </source>
</evidence>
<dbReference type="PANTHER" id="PTHR16238:SF7">
    <property type="entry name" value="GEM-ASSOCIATED PROTEIN 8"/>
    <property type="match status" value="1"/>
</dbReference>
<feature type="region of interest" description="Disordered" evidence="1">
    <location>
        <begin position="267"/>
        <end position="332"/>
    </location>
</feature>
<sequence>MAEKGQTSSMTSVTEEDSSADSESDTTESSYSLVTSSVLSSSDYNTDDKLTPGLVSISISKTPTRDALKQGKSKLGIGNVTEGYFGCKRESTKECSNKDLKTISQAAVELPVAPLFPYGSNPLPLRKASADNSYKNSQKLWTYCDRERCVENLGVDDPENRLSTDFSDTSSICKDPDKTLTNDNTVQDSVDIDSSNGASNSENSSRGSKQKSDERPHLPDLSSATWYQAQCFDRYWSNYRFVMDWYQLHLKTVQKLSGFKMGVGAAANVSHQGRRQQSSNRARKARRSRRARNRRLAKERQRVGSADNVASHGDNSRTETAVSGSSRPSDEEMKMEITDEMVEFFTTSYKHKMERDTKKKMEGKSEEEDAHVNIDQVVSGQQAPSTSAPAEQPGLRRTAELKYLYGTDAPMIHGMETALQLTFDRVSDKCQPKLWPNMPLKINFA</sequence>
<keyword evidence="2" id="KW-1185">Reference proteome</keyword>
<evidence type="ECO:0000313" key="3">
    <source>
        <dbReference type="RefSeq" id="XP_035825445.1"/>
    </source>
</evidence>